<organism evidence="1 2">
    <name type="scientific">Paraburkholderia humisilvae</name>
    <dbReference type="NCBI Taxonomy" id="627669"/>
    <lineage>
        <taxon>Bacteria</taxon>
        <taxon>Pseudomonadati</taxon>
        <taxon>Pseudomonadota</taxon>
        <taxon>Betaproteobacteria</taxon>
        <taxon>Burkholderiales</taxon>
        <taxon>Burkholderiaceae</taxon>
        <taxon>Paraburkholderia</taxon>
    </lineage>
</organism>
<dbReference type="EMBL" id="CADIKH010000009">
    <property type="protein sequence ID" value="CAB3754087.1"/>
    <property type="molecule type" value="Genomic_DNA"/>
</dbReference>
<gene>
    <name evidence="1" type="ORF">LMG29542_02244</name>
</gene>
<dbReference type="AlphaFoldDB" id="A0A6J5DKX4"/>
<keyword evidence="2" id="KW-1185">Reference proteome</keyword>
<reference evidence="1 2" key="1">
    <citation type="submission" date="2020-04" db="EMBL/GenBank/DDBJ databases">
        <authorList>
            <person name="De Canck E."/>
        </authorList>
    </citation>
    <scope>NUCLEOTIDE SEQUENCE [LARGE SCALE GENOMIC DNA]</scope>
    <source>
        <strain evidence="1 2">LMG 29542</strain>
    </source>
</reference>
<evidence type="ECO:0000313" key="2">
    <source>
        <dbReference type="Proteomes" id="UP000494363"/>
    </source>
</evidence>
<dbReference type="Proteomes" id="UP000494363">
    <property type="component" value="Unassembled WGS sequence"/>
</dbReference>
<name>A0A6J5DKX4_9BURK</name>
<sequence length="99" mass="11392">MERGYKHELFLREAGFFVTLKHADSMPDTRIDAFLAVNDGGYPFLLGFVREGLGIRLVFNCYIHASLSRELQGVREVEVVEIAQGVERKYRTELLHSFD</sequence>
<protein>
    <submittedName>
        <fullName evidence="1">Uncharacterized protein</fullName>
    </submittedName>
</protein>
<accession>A0A6J5DKX4</accession>
<proteinExistence type="predicted"/>
<evidence type="ECO:0000313" key="1">
    <source>
        <dbReference type="EMBL" id="CAB3754087.1"/>
    </source>
</evidence>